<proteinExistence type="predicted"/>
<gene>
    <name evidence="3" type="ORF">CSC81_14350</name>
    <name evidence="2" type="ORF">Q8W23_05110</name>
</gene>
<reference evidence="3 4" key="1">
    <citation type="journal article" date="2016" name="Nat. Commun.">
        <title>Microbial interactions lead to rapid micro-scale successions on model marine particles.</title>
        <authorList>
            <person name="Datta M.S."/>
            <person name="Sliwerska E."/>
            <person name="Gore J."/>
            <person name="Polz M.F."/>
            <person name="Cordero O.X."/>
        </authorList>
    </citation>
    <scope>NUCLEOTIDE SEQUENCE [LARGE SCALE GENOMIC DNA]</scope>
    <source>
        <strain evidence="3 4">4G03</strain>
    </source>
</reference>
<reference evidence="2 5" key="3">
    <citation type="submission" date="2023-07" db="EMBL/GenBank/DDBJ databases">
        <title>Genome content predicts the carbon catabolic preferences of heterotrophic bacteria.</title>
        <authorList>
            <person name="Gralka M."/>
        </authorList>
    </citation>
    <scope>NUCLEOTIDE SEQUENCE [LARGE SCALE GENOMIC DNA]</scope>
    <source>
        <strain evidence="2 5">4G03</strain>
    </source>
</reference>
<feature type="transmembrane region" description="Helical" evidence="1">
    <location>
        <begin position="170"/>
        <end position="193"/>
    </location>
</feature>
<evidence type="ECO:0000313" key="4">
    <source>
        <dbReference type="Proteomes" id="UP000222163"/>
    </source>
</evidence>
<dbReference type="Proteomes" id="UP001242342">
    <property type="component" value="Unassembled WGS sequence"/>
</dbReference>
<accession>A0A2G1BR60</accession>
<evidence type="ECO:0008006" key="6">
    <source>
        <dbReference type="Google" id="ProtNLM"/>
    </source>
</evidence>
<feature type="transmembrane region" description="Helical" evidence="1">
    <location>
        <begin position="125"/>
        <end position="147"/>
    </location>
</feature>
<keyword evidence="5" id="KW-1185">Reference proteome</keyword>
<dbReference type="AlphaFoldDB" id="A0A2G1BR60"/>
<protein>
    <recommendedName>
        <fullName evidence="6">Beta-carotene 15,15'-monooxygenase</fullName>
    </recommendedName>
</protein>
<name>A0A2G1BR60_9FLAO</name>
<reference evidence="3" key="2">
    <citation type="submission" date="2017-10" db="EMBL/GenBank/DDBJ databases">
        <authorList>
            <person name="Enke T.N."/>
            <person name="Cordero O.X."/>
        </authorList>
    </citation>
    <scope>NUCLEOTIDE SEQUENCE</scope>
    <source>
        <strain evidence="3">4G03</strain>
    </source>
</reference>
<feature type="transmembrane region" description="Helical" evidence="1">
    <location>
        <begin position="80"/>
        <end position="97"/>
    </location>
</feature>
<dbReference type="EMBL" id="PDUU01000016">
    <property type="protein sequence ID" value="PHN96530.1"/>
    <property type="molecule type" value="Genomic_DNA"/>
</dbReference>
<organism evidence="3 4">
    <name type="scientific">Tenacibaculum discolor</name>
    <dbReference type="NCBI Taxonomy" id="361581"/>
    <lineage>
        <taxon>Bacteria</taxon>
        <taxon>Pseudomonadati</taxon>
        <taxon>Bacteroidota</taxon>
        <taxon>Flavobacteriia</taxon>
        <taxon>Flavobacteriales</taxon>
        <taxon>Flavobacteriaceae</taxon>
        <taxon>Tenacibaculum</taxon>
    </lineage>
</organism>
<keyword evidence="1" id="KW-0812">Transmembrane</keyword>
<evidence type="ECO:0000313" key="3">
    <source>
        <dbReference type="EMBL" id="PHN96530.1"/>
    </source>
</evidence>
<dbReference type="Proteomes" id="UP000222163">
    <property type="component" value="Unassembled WGS sequence"/>
</dbReference>
<keyword evidence="1" id="KW-1133">Transmembrane helix</keyword>
<evidence type="ECO:0000313" key="5">
    <source>
        <dbReference type="Proteomes" id="UP001242342"/>
    </source>
</evidence>
<feature type="transmembrane region" description="Helical" evidence="1">
    <location>
        <begin position="38"/>
        <end position="60"/>
    </location>
</feature>
<comment type="caution">
    <text evidence="3">The sequence shown here is derived from an EMBL/GenBank/DDBJ whole genome shotgun (WGS) entry which is preliminary data.</text>
</comment>
<evidence type="ECO:0000313" key="2">
    <source>
        <dbReference type="EMBL" id="MDP2540851.1"/>
    </source>
</evidence>
<dbReference type="RefSeq" id="WP_099216426.1">
    <property type="nucleotide sequence ID" value="NZ_JAUYVU010000003.1"/>
</dbReference>
<dbReference type="EMBL" id="JAUYVU010000003">
    <property type="protein sequence ID" value="MDP2540851.1"/>
    <property type="molecule type" value="Genomic_DNA"/>
</dbReference>
<keyword evidence="1" id="KW-0472">Membrane</keyword>
<sequence>MDLDLDKYKKAWGNQSEETNKVSRVDIYRMAHSKSSSIVKWIFIIGILELLFWTSLNIFFVGSSYTEVYEELHLNLLVKISTYLHYIVIILFLALFYKNYKSISISDSTKNLISKILKTRKTVKYYVYFNLFYMVLANVVIMCFIFNDLDGLIGYYNNHGMPTPANKEQLLVSLIIAMVILLGFMFLILWLFYKIIYGTLLRKLNKNYKELAKLEELN</sequence>
<evidence type="ECO:0000256" key="1">
    <source>
        <dbReference type="SAM" id="Phobius"/>
    </source>
</evidence>